<organism evidence="3 4">
    <name type="scientific">Rahnella laticis</name>
    <dbReference type="NCBI Taxonomy" id="2787622"/>
    <lineage>
        <taxon>Bacteria</taxon>
        <taxon>Pseudomonadati</taxon>
        <taxon>Pseudomonadota</taxon>
        <taxon>Gammaproteobacteria</taxon>
        <taxon>Enterobacterales</taxon>
        <taxon>Yersiniaceae</taxon>
        <taxon>Rahnella</taxon>
    </lineage>
</organism>
<accession>A0ABS0E5U1</accession>
<gene>
    <name evidence="3" type="ORF">IV433_04305</name>
</gene>
<evidence type="ECO:0000313" key="4">
    <source>
        <dbReference type="Proteomes" id="UP000636811"/>
    </source>
</evidence>
<dbReference type="RefSeq" id="WP_195813160.1">
    <property type="nucleotide sequence ID" value="NZ_JADOBI010000002.1"/>
</dbReference>
<dbReference type="InterPro" id="IPR008964">
    <property type="entry name" value="Invasin/intimin_cell_adhesion"/>
</dbReference>
<feature type="domain" description="Big-1" evidence="2">
    <location>
        <begin position="30"/>
        <end position="121"/>
    </location>
</feature>
<dbReference type="InterPro" id="IPR003344">
    <property type="entry name" value="Big_1_dom"/>
</dbReference>
<evidence type="ECO:0000313" key="3">
    <source>
        <dbReference type="EMBL" id="MBF7978629.1"/>
    </source>
</evidence>
<dbReference type="SMART" id="SM00634">
    <property type="entry name" value="BID_1"/>
    <property type="match status" value="1"/>
</dbReference>
<comment type="caution">
    <text evidence="3">The sequence shown here is derived from an EMBL/GenBank/DDBJ whole genome shotgun (WGS) entry which is preliminary data.</text>
</comment>
<protein>
    <submittedName>
        <fullName evidence="3">Ig-like domain-containing protein</fullName>
    </submittedName>
</protein>
<dbReference type="Proteomes" id="UP000636811">
    <property type="component" value="Unassembled WGS sequence"/>
</dbReference>
<name>A0ABS0E5U1_9GAMM</name>
<sequence length="194" mass="19985">MIKRFFAWLKSIYLHPAETAESQPKENIVKLALVSIITSMLANGAAANTVQVTLTDNADAIQPGAVVNFTADNGATVTPTSALTDTNGQITVSLVSSTVGASTLTATAADGTTASIQVYFVAVPAPEPAPLYVSDPNAPADAAATSIPATTVLSPLATMKANFDKVVAFIEHGIEVLGKDAEADLVALKNKFLL</sequence>
<dbReference type="Pfam" id="PF02369">
    <property type="entry name" value="Big_1"/>
    <property type="match status" value="1"/>
</dbReference>
<evidence type="ECO:0000259" key="2">
    <source>
        <dbReference type="PROSITE" id="PS51127"/>
    </source>
</evidence>
<dbReference type="EMBL" id="JADOBI010000002">
    <property type="protein sequence ID" value="MBF7978629.1"/>
    <property type="molecule type" value="Genomic_DNA"/>
</dbReference>
<dbReference type="SUPFAM" id="SSF49373">
    <property type="entry name" value="Invasin/intimin cell-adhesion fragments"/>
    <property type="match status" value="1"/>
</dbReference>
<keyword evidence="4" id="KW-1185">Reference proteome</keyword>
<proteinExistence type="inferred from homology"/>
<comment type="similarity">
    <text evidence="1">Belongs to the intimin/invasin family.</text>
</comment>
<dbReference type="InterPro" id="IPR013783">
    <property type="entry name" value="Ig-like_fold"/>
</dbReference>
<reference evidence="3 4" key="1">
    <citation type="submission" date="2020-11" db="EMBL/GenBank/DDBJ databases">
        <title>Taxonomic investigation of Rahnella strains.</title>
        <authorList>
            <person name="Lee S.D."/>
        </authorList>
    </citation>
    <scope>NUCLEOTIDE SEQUENCE [LARGE SCALE GENOMIC DNA]</scope>
    <source>
        <strain evidence="3 4">SAP-17</strain>
    </source>
</reference>
<dbReference type="PROSITE" id="PS51127">
    <property type="entry name" value="BIG1"/>
    <property type="match status" value="1"/>
</dbReference>
<dbReference type="Gene3D" id="2.60.40.10">
    <property type="entry name" value="Immunoglobulins"/>
    <property type="match status" value="1"/>
</dbReference>
<evidence type="ECO:0000256" key="1">
    <source>
        <dbReference type="ARBA" id="ARBA00010116"/>
    </source>
</evidence>